<organism evidence="1 2">
    <name type="scientific">Solanum tuberosum</name>
    <name type="common">Potato</name>
    <dbReference type="NCBI Taxonomy" id="4113"/>
    <lineage>
        <taxon>Eukaryota</taxon>
        <taxon>Viridiplantae</taxon>
        <taxon>Streptophyta</taxon>
        <taxon>Embryophyta</taxon>
        <taxon>Tracheophyta</taxon>
        <taxon>Spermatophyta</taxon>
        <taxon>Magnoliopsida</taxon>
        <taxon>eudicotyledons</taxon>
        <taxon>Gunneridae</taxon>
        <taxon>Pentapetalae</taxon>
        <taxon>asterids</taxon>
        <taxon>lamiids</taxon>
        <taxon>Solanales</taxon>
        <taxon>Solanaceae</taxon>
        <taxon>Solanoideae</taxon>
        <taxon>Solaneae</taxon>
        <taxon>Solanum</taxon>
    </lineage>
</organism>
<accession>A0ABQ7VD45</accession>
<reference evidence="1 2" key="1">
    <citation type="journal article" date="2021" name="bioRxiv">
        <title>Chromosome-scale and haplotype-resolved genome assembly of a tetraploid potato cultivar.</title>
        <authorList>
            <person name="Sun H."/>
            <person name="Jiao W.-B."/>
            <person name="Krause K."/>
            <person name="Campoy J.A."/>
            <person name="Goel M."/>
            <person name="Folz-Donahue K."/>
            <person name="Kukat C."/>
            <person name="Huettel B."/>
            <person name="Schneeberger K."/>
        </authorList>
    </citation>
    <scope>NUCLEOTIDE SEQUENCE [LARGE SCALE GENOMIC DNA]</scope>
    <source>
        <strain evidence="1">SolTubOtavaFocal</strain>
        <tissue evidence="1">Leaves</tissue>
    </source>
</reference>
<name>A0ABQ7VD45_SOLTU</name>
<dbReference type="Proteomes" id="UP000826656">
    <property type="component" value="Unassembled WGS sequence"/>
</dbReference>
<evidence type="ECO:0000313" key="1">
    <source>
        <dbReference type="EMBL" id="KAH0761331.1"/>
    </source>
</evidence>
<gene>
    <name evidence="1" type="ORF">KY290_017404</name>
</gene>
<sequence length="111" mass="12599">MECVVNPGPIDPTLLLSQHEHKSKLLWKCEISFSSLMRAVHMIPGIYFICIDLIDVLRRSYVLFGLLFDGDVVYMQDAARRIRPWRTLLETLTGCTIAPTNMDIGKSGEDT</sequence>
<keyword evidence="2" id="KW-1185">Reference proteome</keyword>
<dbReference type="EMBL" id="JAIVGD010000013">
    <property type="protein sequence ID" value="KAH0761331.1"/>
    <property type="molecule type" value="Genomic_DNA"/>
</dbReference>
<comment type="caution">
    <text evidence="1">The sequence shown here is derived from an EMBL/GenBank/DDBJ whole genome shotgun (WGS) entry which is preliminary data.</text>
</comment>
<evidence type="ECO:0000313" key="2">
    <source>
        <dbReference type="Proteomes" id="UP000826656"/>
    </source>
</evidence>
<proteinExistence type="predicted"/>
<protein>
    <submittedName>
        <fullName evidence="1">Uncharacterized protein</fullName>
    </submittedName>
</protein>